<dbReference type="Gene3D" id="2.40.128.20">
    <property type="match status" value="1"/>
</dbReference>
<evidence type="ECO:0000256" key="1">
    <source>
        <dbReference type="SAM" id="SignalP"/>
    </source>
</evidence>
<feature type="non-terminal residue" evidence="2">
    <location>
        <position position="175"/>
    </location>
</feature>
<organism evidence="2">
    <name type="scientific">Amblyomma cajennense</name>
    <name type="common">Cayenne tick</name>
    <name type="synonym">Acarus cajennensis</name>
    <dbReference type="NCBI Taxonomy" id="34607"/>
    <lineage>
        <taxon>Eukaryota</taxon>
        <taxon>Metazoa</taxon>
        <taxon>Ecdysozoa</taxon>
        <taxon>Arthropoda</taxon>
        <taxon>Chelicerata</taxon>
        <taxon>Arachnida</taxon>
        <taxon>Acari</taxon>
        <taxon>Parasitiformes</taxon>
        <taxon>Ixodida</taxon>
        <taxon>Ixodoidea</taxon>
        <taxon>Ixodidae</taxon>
        <taxon>Amblyomminae</taxon>
        <taxon>Amblyomma</taxon>
    </lineage>
</organism>
<accession>A0A023FRP0</accession>
<feature type="signal peptide" evidence="1">
    <location>
        <begin position="1"/>
        <end position="16"/>
    </location>
</feature>
<dbReference type="Pfam" id="PF02098">
    <property type="entry name" value="His_binding"/>
    <property type="match status" value="1"/>
</dbReference>
<proteinExistence type="evidence at transcript level"/>
<sequence length="175" mass="20204">MIYFITVVFLALGVSATGYHPTWENLKNALNTQDRIWVTHRSYERYTDDKKHDCVYALKQSLTGVNYEFSQTYDYGTKRITRELHGEISQEGPDAVLTVSEKAGQKGIPYTLRYWDEHRHCGVLTFTDTDGVFKCELHVWEGNLPVSGEYPCLLEYQRICPSLHSYQVHSPDCLS</sequence>
<dbReference type="InterPro" id="IPR012674">
    <property type="entry name" value="Calycin"/>
</dbReference>
<dbReference type="EMBL" id="GBBK01000483">
    <property type="protein sequence ID" value="JAC23999.1"/>
    <property type="molecule type" value="mRNA"/>
</dbReference>
<name>A0A023FRP0_AMBCJ</name>
<dbReference type="InterPro" id="IPR002970">
    <property type="entry name" value="Tick_his-bd"/>
</dbReference>
<dbReference type="AlphaFoldDB" id="A0A023FRP0"/>
<protein>
    <recommendedName>
        <fullName evidence="3">Lipocalin-2 1</fullName>
    </recommendedName>
</protein>
<reference evidence="2" key="1">
    <citation type="submission" date="2014-03" db="EMBL/GenBank/DDBJ databases">
        <title>The sialotranscriptome of Amblyomma triste, Amblyomma parvum and Amblyomma cajennense ticks, uncovered by 454-based RNA-seq.</title>
        <authorList>
            <person name="Garcia G.R."/>
            <person name="Gardinassi L.G."/>
            <person name="Ribeiro J.M."/>
            <person name="Anatriello E."/>
            <person name="Ferreira B.R."/>
            <person name="Moreira H.N."/>
            <person name="Mafra C."/>
            <person name="Olegario M.M."/>
            <person name="Szabo P.J."/>
            <person name="Miranda-Santos I.K."/>
            <person name="Maruyama S.R."/>
        </authorList>
    </citation>
    <scope>NUCLEOTIDE SEQUENCE</scope>
    <source>
        <strain evidence="2">Uberlandia</strain>
        <tissue evidence="2">Salivary glands</tissue>
    </source>
</reference>
<keyword evidence="1" id="KW-0732">Signal</keyword>
<dbReference type="SUPFAM" id="SSF50814">
    <property type="entry name" value="Lipocalins"/>
    <property type="match status" value="1"/>
</dbReference>
<dbReference type="GO" id="GO:0030682">
    <property type="term" value="P:symbiont-mediated perturbation of host defenses"/>
    <property type="evidence" value="ECO:0007669"/>
    <property type="project" value="InterPro"/>
</dbReference>
<feature type="chain" id="PRO_5001521220" description="Lipocalin-2 1" evidence="1">
    <location>
        <begin position="17"/>
        <end position="175"/>
    </location>
</feature>
<evidence type="ECO:0008006" key="3">
    <source>
        <dbReference type="Google" id="ProtNLM"/>
    </source>
</evidence>
<evidence type="ECO:0000313" key="2">
    <source>
        <dbReference type="EMBL" id="JAC23999.1"/>
    </source>
</evidence>
<dbReference type="GO" id="GO:0043176">
    <property type="term" value="F:amine binding"/>
    <property type="evidence" value="ECO:0007669"/>
    <property type="project" value="InterPro"/>
</dbReference>